<dbReference type="Pfam" id="PF00496">
    <property type="entry name" value="SBP_bac_5"/>
    <property type="match status" value="1"/>
</dbReference>
<reference evidence="7 8" key="1">
    <citation type="journal article" date="2018" name="Int. J. Syst. Evol. Microbiol.">
        <title>Uliginosibacterium sediminicola sp. nov., isolated from freshwater sediment.</title>
        <authorList>
            <person name="Hwang W.M."/>
            <person name="Kim S.M."/>
            <person name="Kang K."/>
            <person name="Ahn T.Y."/>
        </authorList>
    </citation>
    <scope>NUCLEOTIDE SEQUENCE [LARGE SCALE GENOMIC DNA]</scope>
    <source>
        <strain evidence="7 8">M1-21</strain>
    </source>
</reference>
<feature type="signal peptide" evidence="5">
    <location>
        <begin position="1"/>
        <end position="23"/>
    </location>
</feature>
<dbReference type="Proteomes" id="UP001410394">
    <property type="component" value="Unassembled WGS sequence"/>
</dbReference>
<dbReference type="Gene3D" id="3.90.76.10">
    <property type="entry name" value="Dipeptide-binding Protein, Domain 1"/>
    <property type="match status" value="1"/>
</dbReference>
<evidence type="ECO:0000259" key="6">
    <source>
        <dbReference type="Pfam" id="PF00496"/>
    </source>
</evidence>
<keyword evidence="3 5" id="KW-0732">Signal</keyword>
<gene>
    <name evidence="7" type="ORF">ABDB84_01085</name>
</gene>
<comment type="caution">
    <text evidence="7">The sequence shown here is derived from an EMBL/GenBank/DDBJ whole genome shotgun (WGS) entry which is preliminary data.</text>
</comment>
<protein>
    <submittedName>
        <fullName evidence="7">ABC transporter substrate-binding protein</fullName>
    </submittedName>
</protein>
<evidence type="ECO:0000256" key="4">
    <source>
        <dbReference type="SAM" id="MobiDB-lite"/>
    </source>
</evidence>
<evidence type="ECO:0000256" key="3">
    <source>
        <dbReference type="ARBA" id="ARBA00022729"/>
    </source>
</evidence>
<dbReference type="RefSeq" id="WP_345917816.1">
    <property type="nucleotide sequence ID" value="NZ_JBDIVE010000001.1"/>
</dbReference>
<feature type="compositionally biased region" description="Low complexity" evidence="4">
    <location>
        <begin position="335"/>
        <end position="349"/>
    </location>
</feature>
<organism evidence="7 8">
    <name type="scientific">Uliginosibacterium sediminicola</name>
    <dbReference type="NCBI Taxonomy" id="2024550"/>
    <lineage>
        <taxon>Bacteria</taxon>
        <taxon>Pseudomonadati</taxon>
        <taxon>Pseudomonadota</taxon>
        <taxon>Betaproteobacteria</taxon>
        <taxon>Rhodocyclales</taxon>
        <taxon>Zoogloeaceae</taxon>
        <taxon>Uliginosibacterium</taxon>
    </lineage>
</organism>
<proteinExistence type="inferred from homology"/>
<feature type="domain" description="Solute-binding protein family 5" evidence="6">
    <location>
        <begin position="66"/>
        <end position="339"/>
    </location>
</feature>
<sequence>MINILRPLATAMLALGLCAAAHAATLTIGSSTEPASIDPLFSRTGNNQNIAQQVFDRLVDSDLHMQIKPGLAISWSQVAPLIWQIKLRKGVKFHDGANLTAEDVIFSLNRAKNVPNSPAPFSGNVAAIDSISASDPLTLLVHTKQPTPDLMEQIGFVYILEKKVAENASVEDYNSGKAAIGTGAYRFREWVPSDHLSLERNDAYWGGKRDFDKVMIRFISSDASRVAALRSGAVDLIDAVPPGDVKSLSEIKGLKLFSVESARLVYLALDSSRDDSPFVTDKDGKPLNKNPLKDVRVRHALSALINRPLLIRAMLDGAGTPAGQLVPPGVAGHDPASLPTTATLTSLAK</sequence>
<feature type="chain" id="PRO_5045334501" evidence="5">
    <location>
        <begin position="24"/>
        <end position="349"/>
    </location>
</feature>
<evidence type="ECO:0000256" key="1">
    <source>
        <dbReference type="ARBA" id="ARBA00005695"/>
    </source>
</evidence>
<comment type="similarity">
    <text evidence="1">Belongs to the bacterial solute-binding protein 5 family.</text>
</comment>
<evidence type="ECO:0000256" key="2">
    <source>
        <dbReference type="ARBA" id="ARBA00022448"/>
    </source>
</evidence>
<dbReference type="Gene3D" id="3.40.190.10">
    <property type="entry name" value="Periplasmic binding protein-like II"/>
    <property type="match status" value="1"/>
</dbReference>
<dbReference type="InterPro" id="IPR000914">
    <property type="entry name" value="SBP_5_dom"/>
</dbReference>
<feature type="region of interest" description="Disordered" evidence="4">
    <location>
        <begin position="326"/>
        <end position="349"/>
    </location>
</feature>
<dbReference type="PANTHER" id="PTHR30290">
    <property type="entry name" value="PERIPLASMIC BINDING COMPONENT OF ABC TRANSPORTER"/>
    <property type="match status" value="1"/>
</dbReference>
<dbReference type="EMBL" id="JBDIVE010000001">
    <property type="protein sequence ID" value="MEN3067048.1"/>
    <property type="molecule type" value="Genomic_DNA"/>
</dbReference>
<keyword evidence="2" id="KW-0813">Transport</keyword>
<dbReference type="PANTHER" id="PTHR30290:SF9">
    <property type="entry name" value="OLIGOPEPTIDE-BINDING PROTEIN APPA"/>
    <property type="match status" value="1"/>
</dbReference>
<dbReference type="InterPro" id="IPR039424">
    <property type="entry name" value="SBP_5"/>
</dbReference>
<evidence type="ECO:0000313" key="7">
    <source>
        <dbReference type="EMBL" id="MEN3067048.1"/>
    </source>
</evidence>
<dbReference type="Gene3D" id="3.10.105.10">
    <property type="entry name" value="Dipeptide-binding Protein, Domain 3"/>
    <property type="match status" value="1"/>
</dbReference>
<keyword evidence="8" id="KW-1185">Reference proteome</keyword>
<name>A0ABU9YTM1_9RHOO</name>
<evidence type="ECO:0000313" key="8">
    <source>
        <dbReference type="Proteomes" id="UP001410394"/>
    </source>
</evidence>
<dbReference type="SUPFAM" id="SSF53850">
    <property type="entry name" value="Periplasmic binding protein-like II"/>
    <property type="match status" value="1"/>
</dbReference>
<accession>A0ABU9YTM1</accession>
<evidence type="ECO:0000256" key="5">
    <source>
        <dbReference type="SAM" id="SignalP"/>
    </source>
</evidence>